<dbReference type="Gene3D" id="3.30.2310.20">
    <property type="entry name" value="RelE-like"/>
    <property type="match status" value="1"/>
</dbReference>
<name>A0A9D1D3R2_9ACTN</name>
<organism evidence="2 3">
    <name type="scientific">Candidatus Aveggerthella stercoripullorum</name>
    <dbReference type="NCBI Taxonomy" id="2840688"/>
    <lineage>
        <taxon>Bacteria</taxon>
        <taxon>Bacillati</taxon>
        <taxon>Actinomycetota</taxon>
        <taxon>Coriobacteriia</taxon>
        <taxon>Eggerthellales</taxon>
        <taxon>Eggerthellaceae</taxon>
        <taxon>Eggerthellaceae incertae sedis</taxon>
        <taxon>Candidatus Aveggerthella</taxon>
    </lineage>
</organism>
<evidence type="ECO:0000313" key="3">
    <source>
        <dbReference type="Proteomes" id="UP000824261"/>
    </source>
</evidence>
<accession>A0A9D1D3R2</accession>
<gene>
    <name evidence="2" type="ORF">IAA69_07815</name>
</gene>
<reference evidence="2" key="1">
    <citation type="submission" date="2020-10" db="EMBL/GenBank/DDBJ databases">
        <authorList>
            <person name="Gilroy R."/>
        </authorList>
    </citation>
    <scope>NUCLEOTIDE SEQUENCE</scope>
    <source>
        <strain evidence="2">ChiGjej1B1-2707</strain>
    </source>
</reference>
<evidence type="ECO:0000256" key="1">
    <source>
        <dbReference type="ARBA" id="ARBA00022649"/>
    </source>
</evidence>
<dbReference type="Proteomes" id="UP000824261">
    <property type="component" value="Unassembled WGS sequence"/>
</dbReference>
<reference evidence="2" key="2">
    <citation type="journal article" date="2021" name="PeerJ">
        <title>Extensive microbial diversity within the chicken gut microbiome revealed by metagenomics and culture.</title>
        <authorList>
            <person name="Gilroy R."/>
            <person name="Ravi A."/>
            <person name="Getino M."/>
            <person name="Pursley I."/>
            <person name="Horton D.L."/>
            <person name="Alikhan N.F."/>
            <person name="Baker D."/>
            <person name="Gharbi K."/>
            <person name="Hall N."/>
            <person name="Watson M."/>
            <person name="Adriaenssens E.M."/>
            <person name="Foster-Nyarko E."/>
            <person name="Jarju S."/>
            <person name="Secka A."/>
            <person name="Antonio M."/>
            <person name="Oren A."/>
            <person name="Chaudhuri R.R."/>
            <person name="La Ragione R."/>
            <person name="Hildebrand F."/>
            <person name="Pallen M.J."/>
        </authorList>
    </citation>
    <scope>NUCLEOTIDE SEQUENCE</scope>
    <source>
        <strain evidence="2">ChiGjej1B1-2707</strain>
    </source>
</reference>
<dbReference type="InterPro" id="IPR035093">
    <property type="entry name" value="RelE/ParE_toxin_dom_sf"/>
</dbReference>
<sequence>MPLRELRWRPRAHLDRESIAIYLGIECGVPRVAAETIARIDKPLERVRLFPDSGGRFRDDRLARKEYRTACAHPYTIYYTFDESTITVYRILHQRQNLDDYAFMEWG</sequence>
<comment type="caution">
    <text evidence="2">The sequence shown here is derived from an EMBL/GenBank/DDBJ whole genome shotgun (WGS) entry which is preliminary data.</text>
</comment>
<dbReference type="InterPro" id="IPR007712">
    <property type="entry name" value="RelE/ParE_toxin"/>
</dbReference>
<dbReference type="Pfam" id="PF05016">
    <property type="entry name" value="ParE_toxin"/>
    <property type="match status" value="1"/>
</dbReference>
<dbReference type="EMBL" id="DVGB01000092">
    <property type="protein sequence ID" value="HIR02148.1"/>
    <property type="molecule type" value="Genomic_DNA"/>
</dbReference>
<protein>
    <submittedName>
        <fullName evidence="2">Type II toxin-antitoxin system RelE/ParE family toxin</fullName>
    </submittedName>
</protein>
<keyword evidence="1" id="KW-1277">Toxin-antitoxin system</keyword>
<proteinExistence type="predicted"/>
<evidence type="ECO:0000313" key="2">
    <source>
        <dbReference type="EMBL" id="HIR02148.1"/>
    </source>
</evidence>
<dbReference type="AlphaFoldDB" id="A0A9D1D3R2"/>